<dbReference type="AlphaFoldDB" id="A0A1J5RUM2"/>
<dbReference type="InterPro" id="IPR051081">
    <property type="entry name" value="HTH_MetalResp_TranReg"/>
</dbReference>
<dbReference type="CDD" id="cd00090">
    <property type="entry name" value="HTH_ARSR"/>
    <property type="match status" value="1"/>
</dbReference>
<dbReference type="EMBL" id="MLJW01000103">
    <property type="protein sequence ID" value="OIQ99654.1"/>
    <property type="molecule type" value="Genomic_DNA"/>
</dbReference>
<gene>
    <name evidence="5" type="primary">arsR_4</name>
    <name evidence="5" type="ORF">GALL_182330</name>
</gene>
<dbReference type="InterPro" id="IPR036390">
    <property type="entry name" value="WH_DNA-bd_sf"/>
</dbReference>
<dbReference type="PRINTS" id="PR00778">
    <property type="entry name" value="HTHARSR"/>
</dbReference>
<dbReference type="Pfam" id="PF01022">
    <property type="entry name" value="HTH_5"/>
    <property type="match status" value="1"/>
</dbReference>
<organism evidence="5">
    <name type="scientific">mine drainage metagenome</name>
    <dbReference type="NCBI Taxonomy" id="410659"/>
    <lineage>
        <taxon>unclassified sequences</taxon>
        <taxon>metagenomes</taxon>
        <taxon>ecological metagenomes</taxon>
    </lineage>
</organism>
<dbReference type="InterPro" id="IPR001845">
    <property type="entry name" value="HTH_ArsR_DNA-bd_dom"/>
</dbReference>
<dbReference type="Gene3D" id="1.10.10.10">
    <property type="entry name" value="Winged helix-like DNA-binding domain superfamily/Winged helix DNA-binding domain"/>
    <property type="match status" value="1"/>
</dbReference>
<evidence type="ECO:0000256" key="1">
    <source>
        <dbReference type="ARBA" id="ARBA00023015"/>
    </source>
</evidence>
<dbReference type="InterPro" id="IPR011991">
    <property type="entry name" value="ArsR-like_HTH"/>
</dbReference>
<name>A0A1J5RUM2_9ZZZZ</name>
<keyword evidence="3" id="KW-0804">Transcription</keyword>
<evidence type="ECO:0000256" key="2">
    <source>
        <dbReference type="ARBA" id="ARBA00023125"/>
    </source>
</evidence>
<dbReference type="SUPFAM" id="SSF46785">
    <property type="entry name" value="Winged helix' DNA-binding domain"/>
    <property type="match status" value="1"/>
</dbReference>
<dbReference type="GO" id="GO:0003677">
    <property type="term" value="F:DNA binding"/>
    <property type="evidence" value="ECO:0007669"/>
    <property type="project" value="UniProtKB-KW"/>
</dbReference>
<dbReference type="PROSITE" id="PS50987">
    <property type="entry name" value="HTH_ARSR_2"/>
    <property type="match status" value="1"/>
</dbReference>
<evidence type="ECO:0000259" key="4">
    <source>
        <dbReference type="PROSITE" id="PS50987"/>
    </source>
</evidence>
<dbReference type="NCBIfam" id="NF007528">
    <property type="entry name" value="PRK10141.1"/>
    <property type="match status" value="1"/>
</dbReference>
<sequence length="112" mass="12433">MDTQALFDALVDSTRRRILALLANQGELCVCELTAALDEIQPKISRHLGVLKDAGLVSSRREGTWMHYRLAAALPRWAVTLLALLPEAAVPELRTDLKRLKSMSGRPERTLA</sequence>
<feature type="domain" description="HTH arsR-type" evidence="4">
    <location>
        <begin position="1"/>
        <end position="96"/>
    </location>
</feature>
<dbReference type="SMART" id="SM00418">
    <property type="entry name" value="HTH_ARSR"/>
    <property type="match status" value="1"/>
</dbReference>
<protein>
    <submittedName>
        <fullName evidence="5">Arsenical resistance operon repressor</fullName>
    </submittedName>
</protein>
<keyword evidence="2" id="KW-0238">DNA-binding</keyword>
<evidence type="ECO:0000256" key="3">
    <source>
        <dbReference type="ARBA" id="ARBA00023163"/>
    </source>
</evidence>
<dbReference type="PANTHER" id="PTHR33154:SF18">
    <property type="entry name" value="ARSENICAL RESISTANCE OPERON REPRESSOR"/>
    <property type="match status" value="1"/>
</dbReference>
<dbReference type="NCBIfam" id="NF033788">
    <property type="entry name" value="HTH_metalloreg"/>
    <property type="match status" value="1"/>
</dbReference>
<keyword evidence="1" id="KW-0805">Transcription regulation</keyword>
<accession>A0A1J5RUM2</accession>
<evidence type="ECO:0000313" key="5">
    <source>
        <dbReference type="EMBL" id="OIQ99654.1"/>
    </source>
</evidence>
<reference evidence="5" key="1">
    <citation type="submission" date="2016-10" db="EMBL/GenBank/DDBJ databases">
        <title>Sequence of Gallionella enrichment culture.</title>
        <authorList>
            <person name="Poehlein A."/>
            <person name="Muehling M."/>
            <person name="Daniel R."/>
        </authorList>
    </citation>
    <scope>NUCLEOTIDE SEQUENCE</scope>
</reference>
<dbReference type="PANTHER" id="PTHR33154">
    <property type="entry name" value="TRANSCRIPTIONAL REGULATOR, ARSR FAMILY"/>
    <property type="match status" value="1"/>
</dbReference>
<comment type="caution">
    <text evidence="5">The sequence shown here is derived from an EMBL/GenBank/DDBJ whole genome shotgun (WGS) entry which is preliminary data.</text>
</comment>
<proteinExistence type="predicted"/>
<dbReference type="InterPro" id="IPR036388">
    <property type="entry name" value="WH-like_DNA-bd_sf"/>
</dbReference>
<dbReference type="GO" id="GO:0003700">
    <property type="term" value="F:DNA-binding transcription factor activity"/>
    <property type="evidence" value="ECO:0007669"/>
    <property type="project" value="InterPro"/>
</dbReference>